<reference evidence="5 6" key="1">
    <citation type="journal article" date="2011" name="Stand. Genomic Sci.">
        <title>Complete genome sequence of Deinococcus maricopensis type strain (LB-34).</title>
        <authorList>
            <person name="Pukall R."/>
            <person name="Zeytun A."/>
            <person name="Lucas S."/>
            <person name="Lapidus A."/>
            <person name="Hammon N."/>
            <person name="Deshpande S."/>
            <person name="Nolan M."/>
            <person name="Cheng J.F."/>
            <person name="Pitluck S."/>
            <person name="Liolios K."/>
            <person name="Pagani I."/>
            <person name="Mikhailova N."/>
            <person name="Ivanova N."/>
            <person name="Mavromatis K."/>
            <person name="Pati A."/>
            <person name="Tapia R."/>
            <person name="Han C."/>
            <person name="Goodwin L."/>
            <person name="Chen A."/>
            <person name="Palaniappan K."/>
            <person name="Land M."/>
            <person name="Hauser L."/>
            <person name="Chang Y.J."/>
            <person name="Jeffries C.D."/>
            <person name="Brambilla E.M."/>
            <person name="Rohde M."/>
            <person name="Goker M."/>
            <person name="Detter J.C."/>
            <person name="Woyke T."/>
            <person name="Bristow J."/>
            <person name="Eisen J.A."/>
            <person name="Markowitz V."/>
            <person name="Hugenholtz P."/>
            <person name="Kyrpides N.C."/>
            <person name="Klenk H.P."/>
        </authorList>
    </citation>
    <scope>NUCLEOTIDE SEQUENCE [LARGE SCALE GENOMIC DNA]</scope>
    <source>
        <strain evidence="6">DSM 21211 / LMG 22137 / NRRL B-23946 / LB-34</strain>
    </source>
</reference>
<dbReference type="HOGENOM" id="CLU_000022_59_0_0"/>
<proteinExistence type="inferred from homology"/>
<dbReference type="OrthoDB" id="56621at2"/>
<dbReference type="GO" id="GO:0006631">
    <property type="term" value="P:fatty acid metabolic process"/>
    <property type="evidence" value="ECO:0007669"/>
    <property type="project" value="TreeGrafter"/>
</dbReference>
<dbReference type="GO" id="GO:0008756">
    <property type="term" value="F:o-succinylbenzoate-CoA ligase activity"/>
    <property type="evidence" value="ECO:0007669"/>
    <property type="project" value="UniProtKB-EC"/>
</dbReference>
<dbReference type="InterPro" id="IPR042099">
    <property type="entry name" value="ANL_N_sf"/>
</dbReference>
<dbReference type="KEGG" id="dmr:Deima_0433"/>
<keyword evidence="6" id="KW-1185">Reference proteome</keyword>
<sequence length="502" mass="53300" precursor="true">MSVRAAVRAVLSTGLLWPSPLRAVVLGGRVAARYGASLYSLTVWTASRCPDAPALIEASGVTTFRGLVERADLIADTLATRVPPGGTLGLLGRNHSAFVATLLAGLRLGVRVLLLNTFHAPEQVARVAREHQLDLLVADEEFLAGVQGADPTLPICSAATLEALQRPSAPAHVRARRGGRLVVLTSGSTGQPKVVDRRVRPGEALRTLTALLTRLDVRAGAPTLLTLPLFHGHGLMTLALSLTFGAPLHLFRRGTAELYERALLTQGIEVLVVAPTVLHRLLERPAMGRAPTLRTIVCGSAPLSVDLATRTLRRFGPVLFNLYGASEAGLIALATPTQLLAAPDSVGELLPGAPVVLRREDGGRAAPGEVGEVVVGGVRTGDVGHLSASGWLTLRGRRDDLIICGGENVYPEEVEGRIAQLPYVRACAVLGVPSEEYGQRLAALMVHEDTHPPVPDTVVEADLRALLPRTLRPACWQFVPALPRTALGKLVRAQLRPPENAR</sequence>
<dbReference type="AlphaFoldDB" id="E8U4V4"/>
<protein>
    <submittedName>
        <fullName evidence="5">O-succinylbenzoate--CoA ligase</fullName>
        <ecNumber evidence="5">6.2.1.26</ecNumber>
    </submittedName>
</protein>
<dbReference type="eggNOG" id="COG0318">
    <property type="taxonomic scope" value="Bacteria"/>
</dbReference>
<dbReference type="InterPro" id="IPR025110">
    <property type="entry name" value="AMP-bd_C"/>
</dbReference>
<dbReference type="Gene3D" id="3.40.50.12780">
    <property type="entry name" value="N-terminal domain of ligase-like"/>
    <property type="match status" value="1"/>
</dbReference>
<evidence type="ECO:0000313" key="5">
    <source>
        <dbReference type="EMBL" id="ADV66093.1"/>
    </source>
</evidence>
<dbReference type="Gene3D" id="3.30.300.30">
    <property type="match status" value="1"/>
</dbReference>
<evidence type="ECO:0000256" key="1">
    <source>
        <dbReference type="ARBA" id="ARBA00006432"/>
    </source>
</evidence>
<feature type="domain" description="AMP-binding enzyme C-terminal" evidence="4">
    <location>
        <begin position="413"/>
        <end position="489"/>
    </location>
</feature>
<dbReference type="EC" id="6.2.1.26" evidence="5"/>
<reference evidence="6" key="2">
    <citation type="submission" date="2011-01" db="EMBL/GenBank/DDBJ databases">
        <title>The complete genome of Deinococcus maricopensis DSM 21211.</title>
        <authorList>
            <consortium name="US DOE Joint Genome Institute (JGI-PGF)"/>
            <person name="Lucas S."/>
            <person name="Copeland A."/>
            <person name="Lapidus A."/>
            <person name="Goodwin L."/>
            <person name="Pitluck S."/>
            <person name="Kyrpides N."/>
            <person name="Mavromatis K."/>
            <person name="Pagani I."/>
            <person name="Ivanova N."/>
            <person name="Ovchinnikova G."/>
            <person name="Zeytun A."/>
            <person name="Detter J.C."/>
            <person name="Han C."/>
            <person name="Land M."/>
            <person name="Hauser L."/>
            <person name="Markowitz V."/>
            <person name="Cheng J.-F."/>
            <person name="Hugenholtz P."/>
            <person name="Woyke T."/>
            <person name="Wu D."/>
            <person name="Pukall R."/>
            <person name="Gehrich-Schroeter G."/>
            <person name="Brambilla E."/>
            <person name="Klenk H.-P."/>
            <person name="Eisen J.A."/>
        </authorList>
    </citation>
    <scope>NUCLEOTIDE SEQUENCE [LARGE SCALE GENOMIC DNA]</scope>
    <source>
        <strain evidence="6">DSM 21211 / LMG 22137 / NRRL B-23946 / LB-34</strain>
    </source>
</reference>
<evidence type="ECO:0000259" key="4">
    <source>
        <dbReference type="Pfam" id="PF13193"/>
    </source>
</evidence>
<gene>
    <name evidence="5" type="ordered locus">Deima_0433</name>
</gene>
<evidence type="ECO:0000313" key="6">
    <source>
        <dbReference type="Proteomes" id="UP000008635"/>
    </source>
</evidence>
<accession>E8U4V4</accession>
<dbReference type="RefSeq" id="WP_013555598.1">
    <property type="nucleotide sequence ID" value="NC_014958.1"/>
</dbReference>
<dbReference type="InterPro" id="IPR045851">
    <property type="entry name" value="AMP-bd_C_sf"/>
</dbReference>
<dbReference type="GO" id="GO:0031956">
    <property type="term" value="F:medium-chain fatty acid-CoA ligase activity"/>
    <property type="evidence" value="ECO:0007669"/>
    <property type="project" value="TreeGrafter"/>
</dbReference>
<evidence type="ECO:0000259" key="3">
    <source>
        <dbReference type="Pfam" id="PF00501"/>
    </source>
</evidence>
<feature type="domain" description="AMP-dependent synthetase/ligase" evidence="3">
    <location>
        <begin position="45"/>
        <end position="377"/>
    </location>
</feature>
<evidence type="ECO:0000256" key="2">
    <source>
        <dbReference type="ARBA" id="ARBA00022598"/>
    </source>
</evidence>
<dbReference type="SUPFAM" id="SSF56801">
    <property type="entry name" value="Acetyl-CoA synthetase-like"/>
    <property type="match status" value="1"/>
</dbReference>
<dbReference type="EMBL" id="CP002454">
    <property type="protein sequence ID" value="ADV66093.1"/>
    <property type="molecule type" value="Genomic_DNA"/>
</dbReference>
<dbReference type="STRING" id="709986.Deima_0433"/>
<dbReference type="CDD" id="cd04433">
    <property type="entry name" value="AFD_class_I"/>
    <property type="match status" value="1"/>
</dbReference>
<dbReference type="PANTHER" id="PTHR43201:SF5">
    <property type="entry name" value="MEDIUM-CHAIN ACYL-COA LIGASE ACSF2, MITOCHONDRIAL"/>
    <property type="match status" value="1"/>
</dbReference>
<comment type="similarity">
    <text evidence="1">Belongs to the ATP-dependent AMP-binding enzyme family.</text>
</comment>
<keyword evidence="2 5" id="KW-0436">Ligase</keyword>
<organism evidence="5 6">
    <name type="scientific">Deinococcus maricopensis (strain DSM 21211 / LMG 22137 / NRRL B-23946 / LB-34)</name>
    <dbReference type="NCBI Taxonomy" id="709986"/>
    <lineage>
        <taxon>Bacteria</taxon>
        <taxon>Thermotogati</taxon>
        <taxon>Deinococcota</taxon>
        <taxon>Deinococci</taxon>
        <taxon>Deinococcales</taxon>
        <taxon>Deinococcaceae</taxon>
        <taxon>Deinococcus</taxon>
    </lineage>
</organism>
<name>E8U4V4_DEIML</name>
<dbReference type="InterPro" id="IPR000873">
    <property type="entry name" value="AMP-dep_synth/lig_dom"/>
</dbReference>
<dbReference type="Pfam" id="PF00501">
    <property type="entry name" value="AMP-binding"/>
    <property type="match status" value="1"/>
</dbReference>
<dbReference type="PANTHER" id="PTHR43201">
    <property type="entry name" value="ACYL-COA SYNTHETASE"/>
    <property type="match status" value="1"/>
</dbReference>
<dbReference type="Proteomes" id="UP000008635">
    <property type="component" value="Chromosome"/>
</dbReference>
<dbReference type="Pfam" id="PF13193">
    <property type="entry name" value="AMP-binding_C"/>
    <property type="match status" value="1"/>
</dbReference>